<dbReference type="PANTHER" id="PTHR21266">
    <property type="entry name" value="IRON-SULFUR DOMAIN CONTAINING PROTEIN"/>
    <property type="match status" value="1"/>
</dbReference>
<dbReference type="InterPro" id="IPR017941">
    <property type="entry name" value="Rieske_2Fe-2S"/>
</dbReference>
<dbReference type="PANTHER" id="PTHR21266:SF60">
    <property type="entry name" value="3-KETOSTEROID-9-ALPHA-MONOOXYGENASE, OXYGENASE COMPONENT"/>
    <property type="match status" value="1"/>
</dbReference>
<evidence type="ECO:0000256" key="5">
    <source>
        <dbReference type="ARBA" id="ARBA00023014"/>
    </source>
</evidence>
<dbReference type="InterPro" id="IPR050584">
    <property type="entry name" value="Cholesterol_7-desaturase"/>
</dbReference>
<dbReference type="SUPFAM" id="SSF55961">
    <property type="entry name" value="Bet v1-like"/>
    <property type="match status" value="1"/>
</dbReference>
<dbReference type="InterPro" id="IPR044043">
    <property type="entry name" value="VanA_C_cat"/>
</dbReference>
<evidence type="ECO:0000313" key="7">
    <source>
        <dbReference type="EMBL" id="MFL9879488.1"/>
    </source>
</evidence>
<dbReference type="RefSeq" id="WP_408168493.1">
    <property type="nucleotide sequence ID" value="NZ_JAQQFR010000008.1"/>
</dbReference>
<keyword evidence="8" id="KW-1185">Reference proteome</keyword>
<evidence type="ECO:0000256" key="4">
    <source>
        <dbReference type="ARBA" id="ARBA00023004"/>
    </source>
</evidence>
<proteinExistence type="predicted"/>
<comment type="caution">
    <text evidence="7">The sequence shown here is derived from an EMBL/GenBank/DDBJ whole genome shotgun (WGS) entry which is preliminary data.</text>
</comment>
<evidence type="ECO:0000256" key="2">
    <source>
        <dbReference type="ARBA" id="ARBA00022723"/>
    </source>
</evidence>
<evidence type="ECO:0000259" key="6">
    <source>
        <dbReference type="PROSITE" id="PS51296"/>
    </source>
</evidence>
<dbReference type="Gene3D" id="2.102.10.10">
    <property type="entry name" value="Rieske [2Fe-2S] iron-sulphur domain"/>
    <property type="match status" value="1"/>
</dbReference>
<accession>A0ABW8Z9D5</accession>
<dbReference type="Proteomes" id="UP001629214">
    <property type="component" value="Unassembled WGS sequence"/>
</dbReference>
<keyword evidence="4" id="KW-0408">Iron</keyword>
<name>A0ABW8Z9D5_9BURK</name>
<evidence type="ECO:0000256" key="1">
    <source>
        <dbReference type="ARBA" id="ARBA00022714"/>
    </source>
</evidence>
<keyword evidence="2" id="KW-0479">Metal-binding</keyword>
<organism evidence="7 8">
    <name type="scientific">Herbaspirillum rhizosphaerae</name>
    <dbReference type="NCBI Taxonomy" id="346179"/>
    <lineage>
        <taxon>Bacteria</taxon>
        <taxon>Pseudomonadati</taxon>
        <taxon>Pseudomonadota</taxon>
        <taxon>Betaproteobacteria</taxon>
        <taxon>Burkholderiales</taxon>
        <taxon>Oxalobacteraceae</taxon>
        <taxon>Herbaspirillum</taxon>
    </lineage>
</organism>
<evidence type="ECO:0000313" key="8">
    <source>
        <dbReference type="Proteomes" id="UP001629214"/>
    </source>
</evidence>
<feature type="domain" description="Rieske" evidence="6">
    <location>
        <begin position="24"/>
        <end position="125"/>
    </location>
</feature>
<dbReference type="EMBL" id="JAQQFR010000008">
    <property type="protein sequence ID" value="MFL9879488.1"/>
    <property type="molecule type" value="Genomic_DNA"/>
</dbReference>
<dbReference type="GO" id="GO:0051213">
    <property type="term" value="F:dioxygenase activity"/>
    <property type="evidence" value="ECO:0007669"/>
    <property type="project" value="UniProtKB-KW"/>
</dbReference>
<evidence type="ECO:0000256" key="3">
    <source>
        <dbReference type="ARBA" id="ARBA00023002"/>
    </source>
</evidence>
<sequence>MLQKAAAAKPKMANHTTPLIKDCWYVAALSREVTRDLLERTLLGKTVLMYRKVDGTPVIMQNRCAHRSFPLSKGRLDGDQVVCGYHGMAYNPEGQCVHMPSLANPPTHARIASYPLQEKGPLIWIWMGDASKADPALIPDTSWLDAPEWTTVTGYFHMKSNYVAMHENLLDQTHFPILHADTVGTPEYSRSSLEIHNEGDVVRIRRELKNSPPPPIYGIPMKLTGRPVDRFSDSRFVSPAGHIAFARIANLEPREGEHTDYRVNITHLFTPEFQGTIHYWWFNSRDFALDDAGASDYLASASVKAYMEDVDALTWIQEEVEKGDGPPDELSFGPDRPGLSMRKTLLRLAEAETAQTEEPPAVAVKMY</sequence>
<reference evidence="7 8" key="1">
    <citation type="journal article" date="2024" name="Chem. Sci.">
        <title>Discovery of megapolipeptins by genome mining of a Burkholderiales bacteria collection.</title>
        <authorList>
            <person name="Paulo B.S."/>
            <person name="Recchia M.J.J."/>
            <person name="Lee S."/>
            <person name="Fergusson C.H."/>
            <person name="Romanowski S.B."/>
            <person name="Hernandez A."/>
            <person name="Krull N."/>
            <person name="Liu D.Y."/>
            <person name="Cavanagh H."/>
            <person name="Bos A."/>
            <person name="Gray C.A."/>
            <person name="Murphy B.T."/>
            <person name="Linington R.G."/>
            <person name="Eustaquio A.S."/>
        </authorList>
    </citation>
    <scope>NUCLEOTIDE SEQUENCE [LARGE SCALE GENOMIC DNA]</scope>
    <source>
        <strain evidence="7 8">RL21-008-BIB-B</strain>
    </source>
</reference>
<gene>
    <name evidence="7" type="ORF">PQR63_13910</name>
</gene>
<dbReference type="Pfam" id="PF19112">
    <property type="entry name" value="VanA_C"/>
    <property type="match status" value="1"/>
</dbReference>
<protein>
    <submittedName>
        <fullName evidence="7">Aromatic ring-hydroxylating dioxygenase subunit alpha</fullName>
    </submittedName>
</protein>
<dbReference type="PROSITE" id="PS51296">
    <property type="entry name" value="RIESKE"/>
    <property type="match status" value="1"/>
</dbReference>
<dbReference type="Pfam" id="PF00355">
    <property type="entry name" value="Rieske"/>
    <property type="match status" value="1"/>
</dbReference>
<keyword evidence="7" id="KW-0223">Dioxygenase</keyword>
<keyword evidence="5" id="KW-0411">Iron-sulfur</keyword>
<dbReference type="Gene3D" id="3.90.380.10">
    <property type="entry name" value="Naphthalene 1,2-dioxygenase Alpha Subunit, Chain A, domain 1"/>
    <property type="match status" value="1"/>
</dbReference>
<keyword evidence="3" id="KW-0560">Oxidoreductase</keyword>
<dbReference type="InterPro" id="IPR036922">
    <property type="entry name" value="Rieske_2Fe-2S_sf"/>
</dbReference>
<keyword evidence="1" id="KW-0001">2Fe-2S</keyword>
<dbReference type="SUPFAM" id="SSF50022">
    <property type="entry name" value="ISP domain"/>
    <property type="match status" value="1"/>
</dbReference>